<dbReference type="EMBL" id="JABWDY010039353">
    <property type="protein sequence ID" value="KAF5178981.1"/>
    <property type="molecule type" value="Genomic_DNA"/>
</dbReference>
<dbReference type="Proteomes" id="UP000554482">
    <property type="component" value="Unassembled WGS sequence"/>
</dbReference>
<name>A0A7J6V2G0_THATH</name>
<reference evidence="2 3" key="1">
    <citation type="submission" date="2020-06" db="EMBL/GenBank/DDBJ databases">
        <title>Transcriptomic and genomic resources for Thalictrum thalictroides and T. hernandezii: Facilitating candidate gene discovery in an emerging model plant lineage.</title>
        <authorList>
            <person name="Arias T."/>
            <person name="Riano-Pachon D.M."/>
            <person name="Di Stilio V.S."/>
        </authorList>
    </citation>
    <scope>NUCLEOTIDE SEQUENCE [LARGE SCALE GENOMIC DNA]</scope>
    <source>
        <strain evidence="3">cv. WT478/WT964</strain>
        <tissue evidence="2">Leaves</tissue>
    </source>
</reference>
<organism evidence="2 3">
    <name type="scientific">Thalictrum thalictroides</name>
    <name type="common">Rue-anemone</name>
    <name type="synonym">Anemone thalictroides</name>
    <dbReference type="NCBI Taxonomy" id="46969"/>
    <lineage>
        <taxon>Eukaryota</taxon>
        <taxon>Viridiplantae</taxon>
        <taxon>Streptophyta</taxon>
        <taxon>Embryophyta</taxon>
        <taxon>Tracheophyta</taxon>
        <taxon>Spermatophyta</taxon>
        <taxon>Magnoliopsida</taxon>
        <taxon>Ranunculales</taxon>
        <taxon>Ranunculaceae</taxon>
        <taxon>Thalictroideae</taxon>
        <taxon>Thalictrum</taxon>
    </lineage>
</organism>
<comment type="caution">
    <text evidence="2">The sequence shown here is derived from an EMBL/GenBank/DDBJ whole genome shotgun (WGS) entry which is preliminary data.</text>
</comment>
<feature type="region of interest" description="Disordered" evidence="1">
    <location>
        <begin position="18"/>
        <end position="41"/>
    </location>
</feature>
<evidence type="ECO:0000313" key="3">
    <source>
        <dbReference type="Proteomes" id="UP000554482"/>
    </source>
</evidence>
<protein>
    <submittedName>
        <fullName evidence="2">Uncharacterized protein</fullName>
    </submittedName>
</protein>
<sequence>MDQQPVVHSQILNKKGWMGRCQSLHTKEGDDQNPPTTPNTLGSFRIQQVAHFAFGKMSIFPIQ</sequence>
<gene>
    <name evidence="2" type="ORF">FRX31_031427</name>
</gene>
<accession>A0A7J6V2G0</accession>
<evidence type="ECO:0000313" key="2">
    <source>
        <dbReference type="EMBL" id="KAF5178981.1"/>
    </source>
</evidence>
<keyword evidence="3" id="KW-1185">Reference proteome</keyword>
<proteinExistence type="predicted"/>
<evidence type="ECO:0000256" key="1">
    <source>
        <dbReference type="SAM" id="MobiDB-lite"/>
    </source>
</evidence>
<dbReference type="AlphaFoldDB" id="A0A7J6V2G0"/>